<organism evidence="1">
    <name type="scientific">Nitrospira moscoviensis</name>
    <dbReference type="NCBI Taxonomy" id="42253"/>
    <lineage>
        <taxon>Bacteria</taxon>
        <taxon>Pseudomonadati</taxon>
        <taxon>Nitrospirota</taxon>
        <taxon>Nitrospiria</taxon>
        <taxon>Nitrospirales</taxon>
        <taxon>Nitrospiraceae</taxon>
        <taxon>Nitrospira</taxon>
    </lineage>
</organism>
<dbReference type="EMBL" id="KJ920254">
    <property type="protein sequence ID" value="AIN51372.1"/>
    <property type="molecule type" value="Genomic_DNA"/>
</dbReference>
<dbReference type="OrthoDB" id="1680380at2"/>
<dbReference type="Proteomes" id="UP000069205">
    <property type="component" value="Chromosome"/>
</dbReference>
<dbReference type="AlphaFoldDB" id="A0A088NA20"/>
<evidence type="ECO:0000313" key="1">
    <source>
        <dbReference type="EMBL" id="AIN51372.1"/>
    </source>
</evidence>
<dbReference type="RefSeq" id="WP_053379286.1">
    <property type="nucleotide sequence ID" value="NZ_CP011801.1"/>
</dbReference>
<gene>
    <name evidence="2" type="ORF">NITMOv2_1654</name>
</gene>
<dbReference type="STRING" id="42253.NITMOv2_1654"/>
<evidence type="ECO:0000313" key="2">
    <source>
        <dbReference type="EMBL" id="ALA58078.1"/>
    </source>
</evidence>
<dbReference type="KEGG" id="nmv:NITMOv2_1654"/>
<reference evidence="2" key="2">
    <citation type="journal article" date="2015" name="Proc. Natl. Acad. Sci. U.S.A.">
        <title>Expanded metabolic versatility of ubiquitous nitrite-oxidizing bacteria from the genus Nitrospira.</title>
        <authorList>
            <person name="Koch H."/>
            <person name="Lucker S."/>
            <person name="Albertsen M."/>
            <person name="Kitzinger K."/>
            <person name="Herbold C."/>
            <person name="Spieck E."/>
            <person name="Nielsen P.H."/>
            <person name="Wagner M."/>
            <person name="Daims H."/>
        </authorList>
    </citation>
    <scope>NUCLEOTIDE SEQUENCE [LARGE SCALE GENOMIC DNA]</scope>
    <source>
        <strain evidence="2">NSP M-1</strain>
    </source>
</reference>
<accession>A0A088NA20</accession>
<evidence type="ECO:0000313" key="3">
    <source>
        <dbReference type="Proteomes" id="UP000069205"/>
    </source>
</evidence>
<sequence length="191" mass="22090">MPPLRIEQDKTIDIRDHGRPEQLDYAGLLRFHQGKAIWGASVTFRALQRAAQCLSESALWDRQSLCVTSAHPGPGVRDAIEYVTHCVSRDRYRLTEPEREGHCHKGMRFAWWIDDGVRSVAIALRDGFVPQTFFALVDRIETPMERPDDQERLERLKERLTERLWTEPLNDLFYVTVDAGRPERAARTCTS</sequence>
<dbReference type="PATRIC" id="fig|42253.5.peg.1627"/>
<keyword evidence="3" id="KW-1185">Reference proteome</keyword>
<protein>
    <submittedName>
        <fullName evidence="1">Uncharacterized protein</fullName>
    </submittedName>
</protein>
<reference evidence="1" key="1">
    <citation type="journal article" date="2014" name="Science">
        <title>Growth of nitrite-oxidizing bacteria by aerobic hydrogen oxidation.</title>
        <authorList>
            <person name="Koch H."/>
            <person name="Galushko A."/>
            <person name="Albertsen M."/>
            <person name="Schintlmeister A."/>
            <person name="Dorninger C."/>
            <person name="Lucker S."/>
            <person name="Pelletier E."/>
            <person name="LePaslier D."/>
            <person name="Spieck E."/>
            <person name="Richter A."/>
            <person name="Nielsen P.H."/>
            <person name="Wagner M."/>
            <person name="Daims H."/>
        </authorList>
    </citation>
    <scope>NUCLEOTIDE SEQUENCE</scope>
</reference>
<proteinExistence type="predicted"/>
<dbReference type="EMBL" id="CP011801">
    <property type="protein sequence ID" value="ALA58078.1"/>
    <property type="molecule type" value="Genomic_DNA"/>
</dbReference>
<name>A0A088NA20_NITMO</name>